<organism evidence="8 9">
    <name type="scientific">Diaporthe eres</name>
    <name type="common">Phomopsis oblonga</name>
    <dbReference type="NCBI Taxonomy" id="83184"/>
    <lineage>
        <taxon>Eukaryota</taxon>
        <taxon>Fungi</taxon>
        <taxon>Dikarya</taxon>
        <taxon>Ascomycota</taxon>
        <taxon>Pezizomycotina</taxon>
        <taxon>Sordariomycetes</taxon>
        <taxon>Sordariomycetidae</taxon>
        <taxon>Diaporthales</taxon>
        <taxon>Diaporthaceae</taxon>
        <taxon>Diaporthe</taxon>
        <taxon>Diaporthe eres species complex</taxon>
    </lineage>
</organism>
<gene>
    <name evidence="8" type="ORF">SLS63_006788</name>
</gene>
<evidence type="ECO:0000256" key="1">
    <source>
        <dbReference type="ARBA" id="ARBA00001445"/>
    </source>
</evidence>
<dbReference type="InterPro" id="IPR008928">
    <property type="entry name" value="6-hairpin_glycosidase_sf"/>
</dbReference>
<dbReference type="Pfam" id="PF17390">
    <property type="entry name" value="Bac_rhamnosid_C"/>
    <property type="match status" value="1"/>
</dbReference>
<dbReference type="PANTHER" id="PTHR33307">
    <property type="entry name" value="ALPHA-RHAMNOSIDASE (EUROFUNG)"/>
    <property type="match status" value="1"/>
</dbReference>
<feature type="domain" description="Alpha-L-rhamnosidase concanavalin-like" evidence="4">
    <location>
        <begin position="172"/>
        <end position="266"/>
    </location>
</feature>
<evidence type="ECO:0000259" key="5">
    <source>
        <dbReference type="Pfam" id="PF08531"/>
    </source>
</evidence>
<dbReference type="Pfam" id="PF17389">
    <property type="entry name" value="Bac_rhamnosid6H"/>
    <property type="match status" value="1"/>
</dbReference>
<comment type="caution">
    <text evidence="8">The sequence shown here is derived from an EMBL/GenBank/DDBJ whole genome shotgun (WGS) entry which is preliminary data.</text>
</comment>
<evidence type="ECO:0000256" key="2">
    <source>
        <dbReference type="ARBA" id="ARBA00012652"/>
    </source>
</evidence>
<dbReference type="Gene3D" id="2.60.120.260">
    <property type="entry name" value="Galactose-binding domain-like"/>
    <property type="match status" value="2"/>
</dbReference>
<dbReference type="InterPro" id="IPR008902">
    <property type="entry name" value="Rhamnosid_concanavalin"/>
</dbReference>
<dbReference type="EC" id="3.2.1.40" evidence="2"/>
<sequence>MASQSFTVVPESHGDSNLLRFGDELLAPGWQSYNHRLHYQTYDVSSYLVDGDNVVGAYIAEGWYAGRLGRPGVSNIWGDRLSFLGQLEVDGQVVCASDSSWEWLGGPILGAGIYNGEVFHTALDDPSWSTTKFSATPNGLVEDVGFPSAELIAPDAAPVRRVMEIEPIELITTPKGKKVLDFGQNLVGWLKILVDIPGKSGDTVVVRHAEVLEHGELGTRPLRTARAENIIHLGGNAKGYEPRFSWYGFRYAEITGYDQLSLSDFKAIRDERLGWTGDIQVFTPTASYLFDTAAILGEWLQDLEADQREMGGVVPVIVPKIPMPPRHPENRPMAVWADCSVITPWDLYNSSGDREILERQWESMRLWLDRGVPRNKQGFYADNTPQYGDWLDPRSPPQLPGHSPTDPFLIANAYLIHVTRLAAEIATILDKADAATSYANKADEMAEKFRAEYVTRTGRLACDTQAAYALALLFGLFGTEEQIQTARARLDWMVRWEAFKITTGFAGTPVILQVLADHGMLGHAYRKLQERDCPSWLYPVRMGATTINSMLPDGTINPGQMTSFNHYALGSVCNFLHRTVGGLSPAAPGWKAALVSPRPGGTIRHAHTSFDSPYGPYSVTWKIEGARMVTNVAVPPNGEARVVLSGVDEKVGSGEYTFETAWEEDPDWPPAPIQGAQGNEVPAYFMP</sequence>
<evidence type="ECO:0000259" key="4">
    <source>
        <dbReference type="Pfam" id="PF05592"/>
    </source>
</evidence>
<dbReference type="InterPro" id="IPR035398">
    <property type="entry name" value="Bac_rhamnosid_C"/>
</dbReference>
<dbReference type="Pfam" id="PF08531">
    <property type="entry name" value="Bac_rhamnosid_N"/>
    <property type="match status" value="1"/>
</dbReference>
<evidence type="ECO:0000256" key="3">
    <source>
        <dbReference type="ARBA" id="ARBA00022801"/>
    </source>
</evidence>
<dbReference type="InterPro" id="IPR035396">
    <property type="entry name" value="Bac_rhamnosid6H"/>
</dbReference>
<dbReference type="SUPFAM" id="SSF48208">
    <property type="entry name" value="Six-hairpin glycosidases"/>
    <property type="match status" value="1"/>
</dbReference>
<keyword evidence="3" id="KW-0378">Hydrolase</keyword>
<evidence type="ECO:0000313" key="8">
    <source>
        <dbReference type="EMBL" id="KAK7727937.1"/>
    </source>
</evidence>
<dbReference type="InterPro" id="IPR012341">
    <property type="entry name" value="6hp_glycosidase-like_sf"/>
</dbReference>
<dbReference type="PANTHER" id="PTHR33307:SF6">
    <property type="entry name" value="ALPHA-RHAMNOSIDASE (EUROFUNG)-RELATED"/>
    <property type="match status" value="1"/>
</dbReference>
<dbReference type="Gene3D" id="2.60.420.10">
    <property type="entry name" value="Maltose phosphorylase, domain 3"/>
    <property type="match status" value="1"/>
</dbReference>
<accession>A0ABR1P6U2</accession>
<evidence type="ECO:0000259" key="7">
    <source>
        <dbReference type="Pfam" id="PF17390"/>
    </source>
</evidence>
<dbReference type="Proteomes" id="UP001430848">
    <property type="component" value="Unassembled WGS sequence"/>
</dbReference>
<feature type="domain" description="Bacterial alpha-L-rhamnosidase N-terminal" evidence="5">
    <location>
        <begin position="20"/>
        <end position="162"/>
    </location>
</feature>
<dbReference type="Pfam" id="PF05592">
    <property type="entry name" value="Bac_rhamnosid"/>
    <property type="match status" value="1"/>
</dbReference>
<dbReference type="Gene3D" id="1.50.10.10">
    <property type="match status" value="1"/>
</dbReference>
<feature type="domain" description="Alpha-L-rhamnosidase six-hairpin glycosidase" evidence="6">
    <location>
        <begin position="269"/>
        <end position="580"/>
    </location>
</feature>
<name>A0ABR1P6U2_DIAER</name>
<dbReference type="InterPro" id="IPR016007">
    <property type="entry name" value="Alpha_rhamnosid"/>
</dbReference>
<reference evidence="8 9" key="1">
    <citation type="submission" date="2024-02" db="EMBL/GenBank/DDBJ databases">
        <title>De novo assembly and annotation of 12 fungi associated with fruit tree decline syndrome in Ontario, Canada.</title>
        <authorList>
            <person name="Sulman M."/>
            <person name="Ellouze W."/>
            <person name="Ilyukhin E."/>
        </authorList>
    </citation>
    <scope>NUCLEOTIDE SEQUENCE [LARGE SCALE GENOMIC DNA]</scope>
    <source>
        <strain evidence="8 9">M169</strain>
    </source>
</reference>
<proteinExistence type="predicted"/>
<protein>
    <recommendedName>
        <fullName evidence="2">alpha-L-rhamnosidase</fullName>
        <ecNumber evidence="2">3.2.1.40</ecNumber>
    </recommendedName>
</protein>
<comment type="catalytic activity">
    <reaction evidence="1">
        <text>Hydrolysis of terminal non-reducing alpha-L-rhamnose residues in alpha-L-rhamnosides.</text>
        <dbReference type="EC" id="3.2.1.40"/>
    </reaction>
</comment>
<dbReference type="EMBL" id="JAKNSF020000035">
    <property type="protein sequence ID" value="KAK7727937.1"/>
    <property type="molecule type" value="Genomic_DNA"/>
</dbReference>
<feature type="domain" description="Alpha-L-rhamnosidase C-terminal" evidence="7">
    <location>
        <begin position="582"/>
        <end position="655"/>
    </location>
</feature>
<keyword evidence="9" id="KW-1185">Reference proteome</keyword>
<evidence type="ECO:0000259" key="6">
    <source>
        <dbReference type="Pfam" id="PF17389"/>
    </source>
</evidence>
<dbReference type="InterPro" id="IPR013737">
    <property type="entry name" value="Bac_rhamnosid_N"/>
</dbReference>
<evidence type="ECO:0000313" key="9">
    <source>
        <dbReference type="Proteomes" id="UP001430848"/>
    </source>
</evidence>